<sequence>MQKNSALEMFGTLWHQSKQDLQPEPGRLGLTWRISLLCALVTGVSMMFQIPEAAISCYLVIFLMKSDAIINIGTAAGFLLLLPGLIVFFVWLINLTDGSTLHIMGGIVISSIIFVYLGASTQLGEQGNVAALIIAFLLTLIVKAPFGEAVSFALREAWAMAAMPMVLMMAFNLLLGFSPVTLLRNKLCQRLITAVYALKTGDFRSLNKQIREGNAKFESQGLVVKVLRMVPIAEAQRVATDIHASFSLMLSVSMLPASLPENRRIALINAISAIHDAITRGEQPSCSNVQPLQELSIAMLSAEKEAWRSIQMLVGMQEANLQSSPKPSFFAPDALSNLAYRHFAIKTTLAAVICFLIYTTLDWQGIHTAMITCYVAALATTGETLHKLLLRIMGCIIGAVMGIAAIFFIIPNIDDIGSLMLLVFFGMMVSAWISTGPERISYAGVQVALAFLLTVLQGFGPNLSFETAQDRIFGILLGNFVVYIVFSFMWPTTLEEDVRKLVSRALNALAHIARLEPEHRIIAVGNVAGIESLIGRADDALCLLPFEPMRLRASRERETSLKEAISEVEFLCRSIWLTQEKNLEPLADKLDMIAQQFLLDSQSNGQCSQSMVLQGNTSAITISQYKEPLSKILGAV</sequence>
<reference evidence="7" key="1">
    <citation type="submission" date="2016-10" db="EMBL/GenBank/DDBJ databases">
        <title>The High Quality Genome of Vibrio alginolyticus K01M1.</title>
        <authorList>
            <person name="Wendling C."/>
            <person name="Chibani C.M."/>
            <person name="Hertel R."/>
            <person name="Sproer C."/>
            <person name="Bunk B."/>
            <person name="Overmann J."/>
            <person name="Roth O."/>
            <person name="Liesegang H."/>
        </authorList>
    </citation>
    <scope>NUCLEOTIDE SEQUENCE</scope>
    <source>
        <strain evidence="7">K05K4</strain>
    </source>
</reference>
<feature type="transmembrane region" description="Helical" evidence="5">
    <location>
        <begin position="158"/>
        <end position="183"/>
    </location>
</feature>
<dbReference type="GO" id="GO:0022857">
    <property type="term" value="F:transmembrane transporter activity"/>
    <property type="evidence" value="ECO:0007669"/>
    <property type="project" value="InterPro"/>
</dbReference>
<feature type="transmembrane region" description="Helical" evidence="5">
    <location>
        <begin position="99"/>
        <end position="117"/>
    </location>
</feature>
<keyword evidence="2 5" id="KW-0812">Transmembrane</keyword>
<feature type="transmembrane region" description="Helical" evidence="5">
    <location>
        <begin position="68"/>
        <end position="93"/>
    </location>
</feature>
<gene>
    <name evidence="7" type="primary">mdtO</name>
    <name evidence="7" type="ORF">K05K4_18590</name>
</gene>
<keyword evidence="4 5" id="KW-0472">Membrane</keyword>
<name>A0A1W6TCY5_VIBAL</name>
<dbReference type="PANTHER" id="PTHR31086">
    <property type="entry name" value="ALUMINUM-ACTIVATED MALATE TRANSPORTER 10"/>
    <property type="match status" value="1"/>
</dbReference>
<accession>A0A1W6TCY5</accession>
<feature type="transmembrane region" description="Helical" evidence="5">
    <location>
        <begin position="416"/>
        <end position="433"/>
    </location>
</feature>
<evidence type="ECO:0000313" key="7">
    <source>
        <dbReference type="EMBL" id="ARP18693.1"/>
    </source>
</evidence>
<dbReference type="EMBL" id="CP017902">
    <property type="protein sequence ID" value="ARP18693.1"/>
    <property type="molecule type" value="Genomic_DNA"/>
</dbReference>
<evidence type="ECO:0000256" key="4">
    <source>
        <dbReference type="ARBA" id="ARBA00023136"/>
    </source>
</evidence>
<dbReference type="Pfam" id="PF13515">
    <property type="entry name" value="FUSC_2"/>
    <property type="match status" value="1"/>
</dbReference>
<dbReference type="AlphaFoldDB" id="A0A1W6TCY5"/>
<proteinExistence type="predicted"/>
<evidence type="ECO:0000256" key="1">
    <source>
        <dbReference type="ARBA" id="ARBA00004141"/>
    </source>
</evidence>
<comment type="subcellular location">
    <subcellularLocation>
        <location evidence="1">Membrane</location>
        <topology evidence="1">Multi-pass membrane protein</topology>
    </subcellularLocation>
</comment>
<feature type="transmembrane region" description="Helical" evidence="5">
    <location>
        <begin position="388"/>
        <end position="410"/>
    </location>
</feature>
<evidence type="ECO:0000256" key="5">
    <source>
        <dbReference type="SAM" id="Phobius"/>
    </source>
</evidence>
<evidence type="ECO:0000259" key="6">
    <source>
        <dbReference type="Pfam" id="PF13515"/>
    </source>
</evidence>
<feature type="transmembrane region" description="Helical" evidence="5">
    <location>
        <begin position="129"/>
        <end position="146"/>
    </location>
</feature>
<dbReference type="InterPro" id="IPR049453">
    <property type="entry name" value="Memb_transporter_dom"/>
</dbReference>
<feature type="domain" description="Integral membrane bound transporter" evidence="6">
    <location>
        <begin position="353"/>
        <end position="484"/>
    </location>
</feature>
<feature type="transmembrane region" description="Helical" evidence="5">
    <location>
        <begin position="472"/>
        <end position="490"/>
    </location>
</feature>
<protein>
    <submittedName>
        <fullName evidence="7">Multidrug resistance protein MdtO</fullName>
    </submittedName>
</protein>
<keyword evidence="3 5" id="KW-1133">Transmembrane helix</keyword>
<feature type="transmembrane region" description="Helical" evidence="5">
    <location>
        <begin position="34"/>
        <end position="61"/>
    </location>
</feature>
<organism evidence="7">
    <name type="scientific">Vibrio alginolyticus</name>
    <dbReference type="NCBI Taxonomy" id="663"/>
    <lineage>
        <taxon>Bacteria</taxon>
        <taxon>Pseudomonadati</taxon>
        <taxon>Pseudomonadota</taxon>
        <taxon>Gammaproteobacteria</taxon>
        <taxon>Vibrionales</taxon>
        <taxon>Vibrionaceae</taxon>
        <taxon>Vibrio</taxon>
    </lineage>
</organism>
<evidence type="ECO:0000256" key="3">
    <source>
        <dbReference type="ARBA" id="ARBA00022989"/>
    </source>
</evidence>
<evidence type="ECO:0000256" key="2">
    <source>
        <dbReference type="ARBA" id="ARBA00022692"/>
    </source>
</evidence>
<feature type="transmembrane region" description="Helical" evidence="5">
    <location>
        <begin position="440"/>
        <end position="460"/>
    </location>
</feature>
<dbReference type="RefSeq" id="WP_086046838.1">
    <property type="nucleotide sequence ID" value="NZ_CP017889.1"/>
</dbReference>
<dbReference type="GO" id="GO:0005886">
    <property type="term" value="C:plasma membrane"/>
    <property type="evidence" value="ECO:0007669"/>
    <property type="project" value="InterPro"/>
</dbReference>